<dbReference type="GeneID" id="9528817"/>
<sequence>MAAQVESGIATALVTRRSSSTTARQGIGRLILLEGRGQRGTCPTAHLKAGVQTHTAPKGRQKTPHQGHPPSSRSSGQRFLSRFLAFPPLMVNGAEARPAARHRGQRHNPPHNDNALMNLSPSVDTRLPPAACLLWGMAPCEPGRAVAAELQWANIRHVFLLGHKSSPYHSHIRTWSSGMC</sequence>
<dbReference type="RefSeq" id="XP_003008627.1">
    <property type="nucleotide sequence ID" value="XM_003008581.1"/>
</dbReference>
<gene>
    <name evidence="2" type="ORF">VDBG_00308</name>
</gene>
<name>C9S5C9_VERA1</name>
<proteinExistence type="predicted"/>
<evidence type="ECO:0000313" key="3">
    <source>
        <dbReference type="Proteomes" id="UP000008698"/>
    </source>
</evidence>
<dbReference type="EMBL" id="DS985214">
    <property type="protein sequence ID" value="EEY14201.1"/>
    <property type="molecule type" value="Genomic_DNA"/>
</dbReference>
<feature type="region of interest" description="Disordered" evidence="1">
    <location>
        <begin position="49"/>
        <end position="77"/>
    </location>
</feature>
<dbReference type="HOGENOM" id="CLU_1385127_0_0_1"/>
<accession>C9S5C9</accession>
<keyword evidence="3" id="KW-1185">Reference proteome</keyword>
<dbReference type="AlphaFoldDB" id="C9S5C9"/>
<dbReference type="OrthoDB" id="10519100at2759"/>
<organism evidence="3">
    <name type="scientific">Verticillium alfalfae (strain VaMs.102 / ATCC MYA-4576 / FGSC 10136)</name>
    <name type="common">Verticillium wilt of alfalfa</name>
    <name type="synonym">Verticillium albo-atrum</name>
    <dbReference type="NCBI Taxonomy" id="526221"/>
    <lineage>
        <taxon>Eukaryota</taxon>
        <taxon>Fungi</taxon>
        <taxon>Dikarya</taxon>
        <taxon>Ascomycota</taxon>
        <taxon>Pezizomycotina</taxon>
        <taxon>Sordariomycetes</taxon>
        <taxon>Hypocreomycetidae</taxon>
        <taxon>Glomerellales</taxon>
        <taxon>Plectosphaerellaceae</taxon>
        <taxon>Verticillium</taxon>
    </lineage>
</organism>
<dbReference type="OMA" id="ELQWANI"/>
<dbReference type="Proteomes" id="UP000008698">
    <property type="component" value="Unassembled WGS sequence"/>
</dbReference>
<dbReference type="eggNOG" id="ENOG502T5WR">
    <property type="taxonomic scope" value="Eukaryota"/>
</dbReference>
<evidence type="ECO:0000313" key="2">
    <source>
        <dbReference type="EMBL" id="EEY14201.1"/>
    </source>
</evidence>
<protein>
    <submittedName>
        <fullName evidence="2">Predicted protein</fullName>
    </submittedName>
</protein>
<evidence type="ECO:0000256" key="1">
    <source>
        <dbReference type="SAM" id="MobiDB-lite"/>
    </source>
</evidence>
<reference evidence="3" key="1">
    <citation type="journal article" date="2011" name="PLoS Pathog.">
        <title>Comparative genomics yields insights into niche adaptation of plant vascular wilt pathogens.</title>
        <authorList>
            <person name="Klosterman S.J."/>
            <person name="Subbarao K.V."/>
            <person name="Kang S."/>
            <person name="Veronese P."/>
            <person name="Gold S.E."/>
            <person name="Thomma B.P.H.J."/>
            <person name="Chen Z."/>
            <person name="Henrissat B."/>
            <person name="Lee Y.-H."/>
            <person name="Park J."/>
            <person name="Garcia-Pedrajas M.D."/>
            <person name="Barbara D.J."/>
            <person name="Anchieta A."/>
            <person name="de Jonge R."/>
            <person name="Santhanam P."/>
            <person name="Maruthachalam K."/>
            <person name="Atallah Z."/>
            <person name="Amyotte S.G."/>
            <person name="Paz Z."/>
            <person name="Inderbitzin P."/>
            <person name="Hayes R.J."/>
            <person name="Heiman D.I."/>
            <person name="Young S."/>
            <person name="Zeng Q."/>
            <person name="Engels R."/>
            <person name="Galagan J."/>
            <person name="Cuomo C.A."/>
            <person name="Dobinson K.F."/>
            <person name="Ma L.-J."/>
        </authorList>
    </citation>
    <scope>NUCLEOTIDE SEQUENCE [LARGE SCALE GENOMIC DNA]</scope>
    <source>
        <strain evidence="3">VaMs.102 / ATCC MYA-4576 / FGSC 10136</strain>
    </source>
</reference>
<dbReference type="KEGG" id="val:VDBG_00308"/>